<reference evidence="4" key="1">
    <citation type="submission" date="2025-08" db="UniProtKB">
        <authorList>
            <consortium name="RefSeq"/>
        </authorList>
    </citation>
    <scope>IDENTIFICATION</scope>
    <source>
        <tissue evidence="4">Whole sample</tissue>
    </source>
</reference>
<keyword evidence="2" id="KW-0812">Transmembrane</keyword>
<dbReference type="Proteomes" id="UP000694844">
    <property type="component" value="Chromosome 7"/>
</dbReference>
<dbReference type="GeneID" id="111102778"/>
<gene>
    <name evidence="4" type="primary">LOC111102778</name>
</gene>
<feature type="compositionally biased region" description="Polar residues" evidence="1">
    <location>
        <begin position="183"/>
        <end position="198"/>
    </location>
</feature>
<feature type="region of interest" description="Disordered" evidence="1">
    <location>
        <begin position="49"/>
        <end position="233"/>
    </location>
</feature>
<evidence type="ECO:0000256" key="1">
    <source>
        <dbReference type="SAM" id="MobiDB-lite"/>
    </source>
</evidence>
<feature type="compositionally biased region" description="Basic and acidic residues" evidence="1">
    <location>
        <begin position="162"/>
        <end position="182"/>
    </location>
</feature>
<feature type="compositionally biased region" description="Polar residues" evidence="1">
    <location>
        <begin position="297"/>
        <end position="310"/>
    </location>
</feature>
<dbReference type="KEGG" id="cvn:111102778"/>
<dbReference type="AlphaFoldDB" id="A0A8B8AJF3"/>
<evidence type="ECO:0000313" key="4">
    <source>
        <dbReference type="RefSeq" id="XP_022291351.1"/>
    </source>
</evidence>
<feature type="compositionally biased region" description="Basic and acidic residues" evidence="1">
    <location>
        <begin position="207"/>
        <end position="222"/>
    </location>
</feature>
<evidence type="ECO:0000256" key="2">
    <source>
        <dbReference type="SAM" id="Phobius"/>
    </source>
</evidence>
<proteinExistence type="predicted"/>
<feature type="compositionally biased region" description="Basic and acidic residues" evidence="1">
    <location>
        <begin position="49"/>
        <end position="78"/>
    </location>
</feature>
<sequence>MKRKIEIIPEAPRLSPSAKILGDPEREHQEIKEGFRTLNRNEEKLKIVSTDSKAEFPDGKEFVSSPKEKHRDVEESKTPVDQPSQDVTGFNPSVSNPCGDVTGPEPFYQRPEDCVSSPIEKHGDGIESKTPVDQPSQDVTGFNPSVSNPCSNVTGPEPFYQRPEDCVSSPKEKHGDGKESKTPVDQPSQDVTGSNPSVTGPEPFYQRPEDSRPSKKEEKSEHQFQVQGLDEETEKTSNWQKLVHNKNPWIIAVSIIILLGLILGFGLGFGLKQKSEPVNTHADFASTSLTPPPTTSDGEVTTQRTENTTNGDDRSACPQIFQSNKSREEICDGLEPIKVLELPQEYDGKNCSTLKDPIEGSIWSCIQDSGQNWWLLRTKQDPYSCKLCCPVLTQEDFTPIVKFQPVHSSGNNCTRNGQSS</sequence>
<organism evidence="3 4">
    <name type="scientific">Crassostrea virginica</name>
    <name type="common">Eastern oyster</name>
    <dbReference type="NCBI Taxonomy" id="6565"/>
    <lineage>
        <taxon>Eukaryota</taxon>
        <taxon>Metazoa</taxon>
        <taxon>Spiralia</taxon>
        <taxon>Lophotrochozoa</taxon>
        <taxon>Mollusca</taxon>
        <taxon>Bivalvia</taxon>
        <taxon>Autobranchia</taxon>
        <taxon>Pteriomorphia</taxon>
        <taxon>Ostreida</taxon>
        <taxon>Ostreoidea</taxon>
        <taxon>Ostreidae</taxon>
        <taxon>Crassostrea</taxon>
    </lineage>
</organism>
<feature type="region of interest" description="Disordered" evidence="1">
    <location>
        <begin position="283"/>
        <end position="315"/>
    </location>
</feature>
<feature type="compositionally biased region" description="Polar residues" evidence="1">
    <location>
        <begin position="79"/>
        <end position="96"/>
    </location>
</feature>
<protein>
    <submittedName>
        <fullName evidence="4">Uncharacterized protein LOC111102778</fullName>
    </submittedName>
</protein>
<keyword evidence="2" id="KW-0472">Membrane</keyword>
<accession>A0A8B8AJF3</accession>
<keyword evidence="3" id="KW-1185">Reference proteome</keyword>
<feature type="compositionally biased region" description="Polar residues" evidence="1">
    <location>
        <begin position="131"/>
        <end position="154"/>
    </location>
</feature>
<name>A0A8B8AJF3_CRAVI</name>
<keyword evidence="2" id="KW-1133">Transmembrane helix</keyword>
<evidence type="ECO:0000313" key="3">
    <source>
        <dbReference type="Proteomes" id="UP000694844"/>
    </source>
</evidence>
<dbReference type="RefSeq" id="XP_022291351.1">
    <property type="nucleotide sequence ID" value="XM_022435643.1"/>
</dbReference>
<feature type="transmembrane region" description="Helical" evidence="2">
    <location>
        <begin position="249"/>
        <end position="271"/>
    </location>
</feature>